<dbReference type="Pfam" id="PF00005">
    <property type="entry name" value="ABC_tran"/>
    <property type="match status" value="1"/>
</dbReference>
<dbReference type="RefSeq" id="WP_132094393.1">
    <property type="nucleotide sequence ID" value="NZ_SLXA01000022.1"/>
</dbReference>
<dbReference type="PANTHER" id="PTHR42939:SF3">
    <property type="entry name" value="ABC TRANSPORTER ATP-BINDING COMPONENT"/>
    <property type="match status" value="1"/>
</dbReference>
<protein>
    <submittedName>
        <fullName evidence="5">ABC-2 type transport system ATP-binding protein</fullName>
    </submittedName>
</protein>
<dbReference type="SUPFAM" id="SSF52540">
    <property type="entry name" value="P-loop containing nucleoside triphosphate hydrolases"/>
    <property type="match status" value="1"/>
</dbReference>
<evidence type="ECO:0000256" key="1">
    <source>
        <dbReference type="ARBA" id="ARBA00022448"/>
    </source>
</evidence>
<comment type="caution">
    <text evidence="5">The sequence shown here is derived from an EMBL/GenBank/DDBJ whole genome shotgun (WGS) entry which is preliminary data.</text>
</comment>
<dbReference type="OrthoDB" id="9804819at2"/>
<dbReference type="InterPro" id="IPR003593">
    <property type="entry name" value="AAA+_ATPase"/>
</dbReference>
<keyword evidence="6" id="KW-1185">Reference proteome</keyword>
<dbReference type="GO" id="GO:0016887">
    <property type="term" value="F:ATP hydrolysis activity"/>
    <property type="evidence" value="ECO:0007669"/>
    <property type="project" value="InterPro"/>
</dbReference>
<dbReference type="CDD" id="cd03230">
    <property type="entry name" value="ABC_DR_subfamily_A"/>
    <property type="match status" value="1"/>
</dbReference>
<sequence length="292" mass="32608">MDSILNVSGLNKSYGDFSLRDVTFSLPEGCITGFIGINGAGKTTTLRTILGLTSRESGHIQFFGMDMEKDEQQIKDRIGIVLDDGCFYDELSLNEMKNVIAPAYTSWCEQDFKNYLEQFSLNPKQKINTLSKGMKMKYALALALSHKAELLIMDEPTSGLDPMIRSQLLKILTDYMGNGGKGVFFSTHITSDLDKIADMLIMIDNGRIVFQEEKDSLLDSYRIVKGDIRSLNTDTRKLFVSISETTFGFTGITKQITEVQKCIPDIMIERPTIEDIMLGSIEGGKKDVIPFG</sequence>
<proteinExistence type="predicted"/>
<evidence type="ECO:0000256" key="2">
    <source>
        <dbReference type="ARBA" id="ARBA00022741"/>
    </source>
</evidence>
<gene>
    <name evidence="5" type="ORF">EV212_12220</name>
</gene>
<feature type="domain" description="ABC transporter" evidence="4">
    <location>
        <begin position="5"/>
        <end position="230"/>
    </location>
</feature>
<accession>A0A4R2LFV5</accession>
<dbReference type="InterPro" id="IPR051782">
    <property type="entry name" value="ABC_Transporter_VariousFunc"/>
</dbReference>
<reference evidence="5 6" key="1">
    <citation type="submission" date="2019-03" db="EMBL/GenBank/DDBJ databases">
        <title>Genomic Encyclopedia of Type Strains, Phase IV (KMG-IV): sequencing the most valuable type-strain genomes for metagenomic binning, comparative biology and taxonomic classification.</title>
        <authorList>
            <person name="Goeker M."/>
        </authorList>
    </citation>
    <scope>NUCLEOTIDE SEQUENCE [LARGE SCALE GENOMIC DNA]</scope>
    <source>
        <strain evidence="5 6">DSM 28559</strain>
    </source>
</reference>
<evidence type="ECO:0000259" key="4">
    <source>
        <dbReference type="PROSITE" id="PS50893"/>
    </source>
</evidence>
<dbReference type="PANTHER" id="PTHR42939">
    <property type="entry name" value="ABC TRANSPORTER ATP-BINDING PROTEIN ALBC-RELATED"/>
    <property type="match status" value="1"/>
</dbReference>
<dbReference type="InterPro" id="IPR027417">
    <property type="entry name" value="P-loop_NTPase"/>
</dbReference>
<organism evidence="5 6">
    <name type="scientific">Frisingicoccus caecimuris</name>
    <dbReference type="NCBI Taxonomy" id="1796636"/>
    <lineage>
        <taxon>Bacteria</taxon>
        <taxon>Bacillati</taxon>
        <taxon>Bacillota</taxon>
        <taxon>Clostridia</taxon>
        <taxon>Lachnospirales</taxon>
        <taxon>Lachnospiraceae</taxon>
        <taxon>Frisingicoccus</taxon>
    </lineage>
</organism>
<evidence type="ECO:0000313" key="6">
    <source>
        <dbReference type="Proteomes" id="UP000295711"/>
    </source>
</evidence>
<dbReference type="InterPro" id="IPR003439">
    <property type="entry name" value="ABC_transporter-like_ATP-bd"/>
</dbReference>
<evidence type="ECO:0000313" key="5">
    <source>
        <dbReference type="EMBL" id="TCO81822.1"/>
    </source>
</evidence>
<keyword evidence="1" id="KW-0813">Transport</keyword>
<keyword evidence="2" id="KW-0547">Nucleotide-binding</keyword>
<dbReference type="PROSITE" id="PS50893">
    <property type="entry name" value="ABC_TRANSPORTER_2"/>
    <property type="match status" value="1"/>
</dbReference>
<dbReference type="SMART" id="SM00382">
    <property type="entry name" value="AAA"/>
    <property type="match status" value="1"/>
</dbReference>
<keyword evidence="3 5" id="KW-0067">ATP-binding</keyword>
<dbReference type="Proteomes" id="UP000295711">
    <property type="component" value="Unassembled WGS sequence"/>
</dbReference>
<dbReference type="Gene3D" id="3.40.50.300">
    <property type="entry name" value="P-loop containing nucleotide triphosphate hydrolases"/>
    <property type="match status" value="1"/>
</dbReference>
<dbReference type="PROSITE" id="PS00211">
    <property type="entry name" value="ABC_TRANSPORTER_1"/>
    <property type="match status" value="1"/>
</dbReference>
<dbReference type="AlphaFoldDB" id="A0A4R2LFV5"/>
<dbReference type="EMBL" id="SLXA01000022">
    <property type="protein sequence ID" value="TCO81822.1"/>
    <property type="molecule type" value="Genomic_DNA"/>
</dbReference>
<evidence type="ECO:0000256" key="3">
    <source>
        <dbReference type="ARBA" id="ARBA00022840"/>
    </source>
</evidence>
<dbReference type="GO" id="GO:0005524">
    <property type="term" value="F:ATP binding"/>
    <property type="evidence" value="ECO:0007669"/>
    <property type="project" value="UniProtKB-KW"/>
</dbReference>
<name>A0A4R2LFV5_9FIRM</name>
<dbReference type="InterPro" id="IPR017871">
    <property type="entry name" value="ABC_transporter-like_CS"/>
</dbReference>